<feature type="region of interest" description="Disordered" evidence="1">
    <location>
        <begin position="24"/>
        <end position="55"/>
    </location>
</feature>
<feature type="chain" id="PRO_5046588015" evidence="2">
    <location>
        <begin position="26"/>
        <end position="136"/>
    </location>
</feature>
<dbReference type="RefSeq" id="WP_252470827.1">
    <property type="nucleotide sequence ID" value="NZ_JAMHFY010000018.1"/>
</dbReference>
<evidence type="ECO:0000256" key="1">
    <source>
        <dbReference type="SAM" id="MobiDB-lite"/>
    </source>
</evidence>
<keyword evidence="4" id="KW-1185">Reference proteome</keyword>
<feature type="signal peptide" evidence="2">
    <location>
        <begin position="1"/>
        <end position="25"/>
    </location>
</feature>
<evidence type="ECO:0000313" key="3">
    <source>
        <dbReference type="EMBL" id="MDO0824409.1"/>
    </source>
</evidence>
<reference evidence="3" key="1">
    <citation type="submission" date="2022-05" db="EMBL/GenBank/DDBJ databases">
        <title>Expanded diversity of anoxic marine methylotrophy in a Black Sea sulfate reducing microorganism.</title>
        <authorList>
            <person name="Fischer P.Q."/>
            <person name="Stams A.J.M."/>
            <person name="Villanueva L."/>
            <person name="Sousa D.Z."/>
        </authorList>
    </citation>
    <scope>NUCLEOTIDE SEQUENCE</scope>
    <source>
        <strain evidence="3">P130</strain>
    </source>
</reference>
<dbReference type="PROSITE" id="PS51257">
    <property type="entry name" value="PROKAR_LIPOPROTEIN"/>
    <property type="match status" value="1"/>
</dbReference>
<accession>A0ABT8QSS1</accession>
<organism evidence="3 4">
    <name type="scientific">Desulfosporosinus nitroreducens</name>
    <dbReference type="NCBI Taxonomy" id="2018668"/>
    <lineage>
        <taxon>Bacteria</taxon>
        <taxon>Bacillati</taxon>
        <taxon>Bacillota</taxon>
        <taxon>Clostridia</taxon>
        <taxon>Eubacteriales</taxon>
        <taxon>Desulfitobacteriaceae</taxon>
        <taxon>Desulfosporosinus</taxon>
    </lineage>
</organism>
<name>A0ABT8QSS1_9FIRM</name>
<evidence type="ECO:0000256" key="2">
    <source>
        <dbReference type="SAM" id="SignalP"/>
    </source>
</evidence>
<feature type="compositionally biased region" description="Polar residues" evidence="1">
    <location>
        <begin position="24"/>
        <end position="53"/>
    </location>
</feature>
<protein>
    <submittedName>
        <fullName evidence="3">Uncharacterized protein</fullName>
    </submittedName>
</protein>
<comment type="caution">
    <text evidence="3">The sequence shown here is derived from an EMBL/GenBank/DDBJ whole genome shotgun (WGS) entry which is preliminary data.</text>
</comment>
<proteinExistence type="predicted"/>
<gene>
    <name evidence="3" type="ORF">M8H41_16340</name>
</gene>
<evidence type="ECO:0000313" key="4">
    <source>
        <dbReference type="Proteomes" id="UP001176021"/>
    </source>
</evidence>
<dbReference type="Proteomes" id="UP001176021">
    <property type="component" value="Unassembled WGS sequence"/>
</dbReference>
<dbReference type="EMBL" id="JAMJEV010000014">
    <property type="protein sequence ID" value="MDO0824409.1"/>
    <property type="molecule type" value="Genomic_DNA"/>
</dbReference>
<keyword evidence="2" id="KW-0732">Signal</keyword>
<sequence>MAKYKWLRIIGVLSMFLLVTGCSGSKSTPDTKVQDQTNQGTESKGNVPPTTTKLESDVSLEEQLEAEKGIESVMVQVIEGEQPAVNVDITINNEQALSADQVVEKYSQVIKEKYPNRTIDIIVIKDGKMLKQATLK</sequence>